<protein>
    <submittedName>
        <fullName evidence="2">Methyltransferase domain-containing protein</fullName>
    </submittedName>
</protein>
<reference evidence="2" key="1">
    <citation type="submission" date="2021-04" db="EMBL/GenBank/DDBJ databases">
        <authorList>
            <person name="Zhang D.-C."/>
        </authorList>
    </citation>
    <scope>NUCLEOTIDE SEQUENCE</scope>
    <source>
        <strain evidence="2">CGMCC 1.15697</strain>
    </source>
</reference>
<proteinExistence type="predicted"/>
<dbReference type="EMBL" id="JAGMWN010000001">
    <property type="protein sequence ID" value="MBP5855637.1"/>
    <property type="molecule type" value="Genomic_DNA"/>
</dbReference>
<dbReference type="InterPro" id="IPR013691">
    <property type="entry name" value="MeTrfase_14"/>
</dbReference>
<dbReference type="GO" id="GO:0032259">
    <property type="term" value="P:methylation"/>
    <property type="evidence" value="ECO:0007669"/>
    <property type="project" value="UniProtKB-KW"/>
</dbReference>
<dbReference type="AlphaFoldDB" id="A0A8J7S4T8"/>
<dbReference type="RefSeq" id="WP_210680216.1">
    <property type="nucleotide sequence ID" value="NZ_JAGMWN010000001.1"/>
</dbReference>
<dbReference type="Gene3D" id="6.20.50.110">
    <property type="entry name" value="Methyltransferase, zinc-binding domain"/>
    <property type="match status" value="1"/>
</dbReference>
<keyword evidence="3" id="KW-1185">Reference proteome</keyword>
<dbReference type="Pfam" id="PF13489">
    <property type="entry name" value="Methyltransf_23"/>
    <property type="match status" value="1"/>
</dbReference>
<name>A0A8J7S4T8_9PROT</name>
<evidence type="ECO:0000313" key="3">
    <source>
        <dbReference type="Proteomes" id="UP000672602"/>
    </source>
</evidence>
<dbReference type="InterPro" id="IPR038576">
    <property type="entry name" value="Methyltransf_Zn-bd_dom_put_sf"/>
</dbReference>
<dbReference type="InterPro" id="IPR029063">
    <property type="entry name" value="SAM-dependent_MTases_sf"/>
</dbReference>
<dbReference type="SUPFAM" id="SSF53335">
    <property type="entry name" value="S-adenosyl-L-methionine-dependent methyltransferases"/>
    <property type="match status" value="1"/>
</dbReference>
<gene>
    <name evidence="2" type="ORF">KAJ83_01345</name>
</gene>
<dbReference type="GO" id="GO:0008168">
    <property type="term" value="F:methyltransferase activity"/>
    <property type="evidence" value="ECO:0007669"/>
    <property type="project" value="UniProtKB-KW"/>
</dbReference>
<dbReference type="Gene3D" id="3.40.50.150">
    <property type="entry name" value="Vaccinia Virus protein VP39"/>
    <property type="match status" value="1"/>
</dbReference>
<keyword evidence="2" id="KW-0808">Transferase</keyword>
<comment type="caution">
    <text evidence="2">The sequence shown here is derived from an EMBL/GenBank/DDBJ whole genome shotgun (WGS) entry which is preliminary data.</text>
</comment>
<sequence length="401" mass="44049">MSCLVCGNALGADRLDVGAHPVASFLREERSAEEDRVSMVLGQCETCGVIQLRQPVSHEKLVPPTFIAAREPEDHLDSVVDKILELPGMGPDSVVAGLTYKDDTTIERFERKGIKKTWRVELSDLDIQEPAANIETVQIRTTPERMEAIAAKYGQADLLLVRHISEHTEDPGAFMRGLSALVKPGGLLMLEIPDCTANLNLKDYCMVWEEHSLYLTPATFAMLPPLGGFESLYIDVHPLPFENCLVQLARKTGEPRMPAPTPEAAAEIGWLGDYARAYEPAREELRRLLQGMRESQGKIALFGAGHLACAFVNFMGVEDLIEFVADDTPEKQGRYLPGTNLQIVPSAELVSQNIAVCLLALSITNEDKVIGRNQGFVDGGGRFLSIFRASTRSVFDAGKKT</sequence>
<dbReference type="Proteomes" id="UP000672602">
    <property type="component" value="Unassembled WGS sequence"/>
</dbReference>
<evidence type="ECO:0000259" key="1">
    <source>
        <dbReference type="Pfam" id="PF08484"/>
    </source>
</evidence>
<dbReference type="Gene3D" id="3.40.50.720">
    <property type="entry name" value="NAD(P)-binding Rossmann-like Domain"/>
    <property type="match status" value="1"/>
</dbReference>
<keyword evidence="2" id="KW-0489">Methyltransferase</keyword>
<accession>A0A8J7S4T8</accession>
<organism evidence="2 3">
    <name type="scientific">Marivibrio halodurans</name>
    <dbReference type="NCBI Taxonomy" id="2039722"/>
    <lineage>
        <taxon>Bacteria</taxon>
        <taxon>Pseudomonadati</taxon>
        <taxon>Pseudomonadota</taxon>
        <taxon>Alphaproteobacteria</taxon>
        <taxon>Rhodospirillales</taxon>
        <taxon>Rhodospirillaceae</taxon>
        <taxon>Marivibrio</taxon>
    </lineage>
</organism>
<feature type="domain" description="C-methyltransferase" evidence="1">
    <location>
        <begin position="272"/>
        <end position="384"/>
    </location>
</feature>
<evidence type="ECO:0000313" key="2">
    <source>
        <dbReference type="EMBL" id="MBP5855637.1"/>
    </source>
</evidence>
<dbReference type="Pfam" id="PF08484">
    <property type="entry name" value="Methyltransf_14"/>
    <property type="match status" value="1"/>
</dbReference>